<dbReference type="Pfam" id="PF10604">
    <property type="entry name" value="Polyketide_cyc2"/>
    <property type="match status" value="1"/>
</dbReference>
<dbReference type="PATRIC" id="fig|1330047.3.peg.72"/>
<dbReference type="SUPFAM" id="SSF55961">
    <property type="entry name" value="Bet v1-like"/>
    <property type="match status" value="1"/>
</dbReference>
<comment type="caution">
    <text evidence="1">The sequence shown here is derived from an EMBL/GenBank/DDBJ whole genome shotgun (WGS) entry which is preliminary data.</text>
</comment>
<dbReference type="RefSeq" id="WP_004908017.1">
    <property type="nucleotide sequence ID" value="NZ_ASYZ01000007.1"/>
</dbReference>
<accession>S7WWA0</accession>
<sequence length="137" mass="15271">MEIIKTIRIKSSPDNIFNLYQDITSWLVWDPEVSSVDIPNGLTIGAKGILKPKKGPKTSIEITEVTQGKSFTVSSKLPLCHMLFKHELVKDDEGTIVIHSVTFSGPFQFLFKYLIGKSIQKSLPSTLCSLKSFIEGK</sequence>
<dbReference type="EMBL" id="ASYZ01000007">
    <property type="protein sequence ID" value="EPR87491.1"/>
    <property type="molecule type" value="Genomic_DNA"/>
</dbReference>
<reference evidence="1 2" key="1">
    <citation type="submission" date="2013-05" db="EMBL/GenBank/DDBJ databases">
        <title>Genome assembly of Acinetobacter junii MTCC 11364.</title>
        <authorList>
            <person name="Khatri I."/>
            <person name="Singh N.K."/>
            <person name="Subramanian S."/>
            <person name="Mayilraj S."/>
        </authorList>
    </citation>
    <scope>NUCLEOTIDE SEQUENCE [LARGE SCALE GENOMIC DNA]</scope>
    <source>
        <strain evidence="1 2">MTCC 11364</strain>
    </source>
</reference>
<organism evidence="1 2">
    <name type="scientific">Acinetobacter junii CIP 107470 = MTCC 11364</name>
    <dbReference type="NCBI Taxonomy" id="1217666"/>
    <lineage>
        <taxon>Bacteria</taxon>
        <taxon>Pseudomonadati</taxon>
        <taxon>Pseudomonadota</taxon>
        <taxon>Gammaproteobacteria</taxon>
        <taxon>Moraxellales</taxon>
        <taxon>Moraxellaceae</taxon>
        <taxon>Acinetobacter</taxon>
    </lineage>
</organism>
<dbReference type="AlphaFoldDB" id="S7WWA0"/>
<proteinExistence type="predicted"/>
<name>S7WWA0_ACIJU</name>
<dbReference type="Gene3D" id="3.30.530.20">
    <property type="match status" value="1"/>
</dbReference>
<evidence type="ECO:0000313" key="2">
    <source>
        <dbReference type="Proteomes" id="UP000018420"/>
    </source>
</evidence>
<evidence type="ECO:0008006" key="3">
    <source>
        <dbReference type="Google" id="ProtNLM"/>
    </source>
</evidence>
<dbReference type="InterPro" id="IPR019587">
    <property type="entry name" value="Polyketide_cyclase/dehydratase"/>
</dbReference>
<dbReference type="InterPro" id="IPR023393">
    <property type="entry name" value="START-like_dom_sf"/>
</dbReference>
<dbReference type="Proteomes" id="UP000018420">
    <property type="component" value="Unassembled WGS sequence"/>
</dbReference>
<evidence type="ECO:0000313" key="1">
    <source>
        <dbReference type="EMBL" id="EPR87491.1"/>
    </source>
</evidence>
<protein>
    <recommendedName>
        <fullName evidence="3">Polyketide cyclase/dehydrase and lipid transport</fullName>
    </recommendedName>
</protein>
<gene>
    <name evidence="1" type="ORF">L292_2765</name>
</gene>